<evidence type="ECO:0000256" key="1">
    <source>
        <dbReference type="SAM" id="MobiDB-lite"/>
    </source>
</evidence>
<evidence type="ECO:0000313" key="3">
    <source>
        <dbReference type="EMBL" id="KAL3406215.1"/>
    </source>
</evidence>
<feature type="compositionally biased region" description="Basic and acidic residues" evidence="1">
    <location>
        <begin position="334"/>
        <end position="343"/>
    </location>
</feature>
<feature type="region of interest" description="Disordered" evidence="1">
    <location>
        <begin position="312"/>
        <end position="343"/>
    </location>
</feature>
<comment type="caution">
    <text evidence="3">The sequence shown here is derived from an EMBL/GenBank/DDBJ whole genome shotgun (WGS) entry which is preliminary data.</text>
</comment>
<feature type="domain" description="C2H2-type" evidence="2">
    <location>
        <begin position="72"/>
        <end position="95"/>
    </location>
</feature>
<proteinExistence type="predicted"/>
<evidence type="ECO:0000259" key="2">
    <source>
        <dbReference type="PROSITE" id="PS00028"/>
    </source>
</evidence>
<name>A0ABD2XLL4_9HYME</name>
<gene>
    <name evidence="3" type="ORF">TKK_001584</name>
</gene>
<sequence length="393" mass="45038">MGQGTTTTDTCTDRPTEVSVIRFVSRNHTIEEIAPKKEVYVCKQRGCGKMFIDPEAHKSHEALETLKIRFFCKEPGCGAELPDPGEMWAHYQEWHKDDSNSPFTRNTTEQANNCQEDKKHIDSFHEKPSNSLAKSEIIYFELSDGIKKENFTKINNGDTFFNSVQSTIDETVEKAMVKQNEYVSNHVTTAIKPNEYAIIKGNKISSIQNISQEDNKYLSCKDKFSKVHSEFPKHKEIVITKNNFLVKFEPISSLGSDLNLIKDSKTDCNSVIVNNDVPLKKESNHAHKIDFENLEDAFKRGLEDDNIKLIQSTSKNENSDNEEYTPKKQRMSRSKQEPLKTEADGCENAYKYVPHFKKQSNKETHKILADIHENPKKLPPEKLHDTLSMSYVL</sequence>
<protein>
    <recommendedName>
        <fullName evidence="2">C2H2-type domain-containing protein</fullName>
    </recommendedName>
</protein>
<dbReference type="Proteomes" id="UP001627154">
    <property type="component" value="Unassembled WGS sequence"/>
</dbReference>
<dbReference type="PROSITE" id="PS00028">
    <property type="entry name" value="ZINC_FINGER_C2H2_1"/>
    <property type="match status" value="1"/>
</dbReference>
<accession>A0ABD2XLL4</accession>
<organism evidence="3 4">
    <name type="scientific">Trichogramma kaykai</name>
    <dbReference type="NCBI Taxonomy" id="54128"/>
    <lineage>
        <taxon>Eukaryota</taxon>
        <taxon>Metazoa</taxon>
        <taxon>Ecdysozoa</taxon>
        <taxon>Arthropoda</taxon>
        <taxon>Hexapoda</taxon>
        <taxon>Insecta</taxon>
        <taxon>Pterygota</taxon>
        <taxon>Neoptera</taxon>
        <taxon>Endopterygota</taxon>
        <taxon>Hymenoptera</taxon>
        <taxon>Apocrita</taxon>
        <taxon>Proctotrupomorpha</taxon>
        <taxon>Chalcidoidea</taxon>
        <taxon>Trichogrammatidae</taxon>
        <taxon>Trichogramma</taxon>
    </lineage>
</organism>
<dbReference type="InterPro" id="IPR013087">
    <property type="entry name" value="Znf_C2H2_type"/>
</dbReference>
<reference evidence="3 4" key="1">
    <citation type="journal article" date="2024" name="bioRxiv">
        <title>A reference genome for Trichogramma kaykai: A tiny desert-dwelling parasitoid wasp with competing sex-ratio distorters.</title>
        <authorList>
            <person name="Culotta J."/>
            <person name="Lindsey A.R."/>
        </authorList>
    </citation>
    <scope>NUCLEOTIDE SEQUENCE [LARGE SCALE GENOMIC DNA]</scope>
    <source>
        <strain evidence="3 4">KSX58</strain>
    </source>
</reference>
<dbReference type="EMBL" id="JBJJXI010000019">
    <property type="protein sequence ID" value="KAL3406215.1"/>
    <property type="molecule type" value="Genomic_DNA"/>
</dbReference>
<dbReference type="AlphaFoldDB" id="A0ABD2XLL4"/>
<keyword evidence="4" id="KW-1185">Reference proteome</keyword>
<evidence type="ECO:0000313" key="4">
    <source>
        <dbReference type="Proteomes" id="UP001627154"/>
    </source>
</evidence>